<name>A0ABW3E9C6_9ACTN</name>
<accession>A0ABW3E9C6</accession>
<comment type="caution">
    <text evidence="1">The sequence shown here is derived from an EMBL/GenBank/DDBJ whole genome shotgun (WGS) entry which is preliminary data.</text>
</comment>
<reference evidence="2" key="1">
    <citation type="journal article" date="2019" name="Int. J. Syst. Evol. Microbiol.">
        <title>The Global Catalogue of Microorganisms (GCM) 10K type strain sequencing project: providing services to taxonomists for standard genome sequencing and annotation.</title>
        <authorList>
            <consortium name="The Broad Institute Genomics Platform"/>
            <consortium name="The Broad Institute Genome Sequencing Center for Infectious Disease"/>
            <person name="Wu L."/>
            <person name="Ma J."/>
        </authorList>
    </citation>
    <scope>NUCLEOTIDE SEQUENCE [LARGE SCALE GENOMIC DNA]</scope>
    <source>
        <strain evidence="2">CCUG 62974</strain>
    </source>
</reference>
<evidence type="ECO:0000313" key="1">
    <source>
        <dbReference type="EMBL" id="MFD0891946.1"/>
    </source>
</evidence>
<dbReference type="Gene3D" id="3.40.630.30">
    <property type="match status" value="1"/>
</dbReference>
<evidence type="ECO:0000313" key="2">
    <source>
        <dbReference type="Proteomes" id="UP001597024"/>
    </source>
</evidence>
<gene>
    <name evidence="1" type="ORF">ACFQ08_45960</name>
</gene>
<protein>
    <submittedName>
        <fullName evidence="1">Aminoglycoside 2'-N-acetyltransferase</fullName>
    </submittedName>
</protein>
<sequence>MIDVRTAHTSELDTATLGTAKRLLVEVFDGDLSDDDWEHALGGVHALAWRGTELVGHASVVQRRMLHG</sequence>
<feature type="non-terminal residue" evidence="1">
    <location>
        <position position="68"/>
    </location>
</feature>
<dbReference type="EMBL" id="JBHTHX010003623">
    <property type="protein sequence ID" value="MFD0891946.1"/>
    <property type="molecule type" value="Genomic_DNA"/>
</dbReference>
<dbReference type="InterPro" id="IPR016181">
    <property type="entry name" value="Acyl_CoA_acyltransferase"/>
</dbReference>
<organism evidence="1 2">
    <name type="scientific">Streptosporangium algeriense</name>
    <dbReference type="NCBI Taxonomy" id="1682748"/>
    <lineage>
        <taxon>Bacteria</taxon>
        <taxon>Bacillati</taxon>
        <taxon>Actinomycetota</taxon>
        <taxon>Actinomycetes</taxon>
        <taxon>Streptosporangiales</taxon>
        <taxon>Streptosporangiaceae</taxon>
        <taxon>Streptosporangium</taxon>
    </lineage>
</organism>
<dbReference type="SUPFAM" id="SSF55729">
    <property type="entry name" value="Acyl-CoA N-acyltransferases (Nat)"/>
    <property type="match status" value="1"/>
</dbReference>
<dbReference type="Proteomes" id="UP001597024">
    <property type="component" value="Unassembled WGS sequence"/>
</dbReference>
<proteinExistence type="predicted"/>
<keyword evidence="2" id="KW-1185">Reference proteome</keyword>